<organism evidence="9 10">
    <name type="scientific">Peptoanaerobacter stomatis</name>
    <dbReference type="NCBI Taxonomy" id="796937"/>
    <lineage>
        <taxon>Bacteria</taxon>
        <taxon>Bacillati</taxon>
        <taxon>Bacillota</taxon>
        <taxon>Clostridia</taxon>
        <taxon>Peptostreptococcales</taxon>
        <taxon>Filifactoraceae</taxon>
        <taxon>Peptoanaerobacter</taxon>
    </lineage>
</organism>
<dbReference type="Pfam" id="PF13184">
    <property type="entry name" value="KH_NusA_1st"/>
    <property type="match status" value="1"/>
</dbReference>
<dbReference type="InterPro" id="IPR013735">
    <property type="entry name" value="TF_NusA_N"/>
</dbReference>
<evidence type="ECO:0000256" key="7">
    <source>
        <dbReference type="HAMAP-Rule" id="MF_00945"/>
    </source>
</evidence>
<feature type="domain" description="S1 motif" evidence="8">
    <location>
        <begin position="138"/>
        <end position="211"/>
    </location>
</feature>
<evidence type="ECO:0000256" key="1">
    <source>
        <dbReference type="ARBA" id="ARBA00022472"/>
    </source>
</evidence>
<dbReference type="GO" id="GO:0005829">
    <property type="term" value="C:cytosol"/>
    <property type="evidence" value="ECO:0007669"/>
    <property type="project" value="TreeGrafter"/>
</dbReference>
<dbReference type="EMBL" id="AFZE01000045">
    <property type="protein sequence ID" value="EHL13077.1"/>
    <property type="molecule type" value="Genomic_DNA"/>
</dbReference>
<dbReference type="InterPro" id="IPR025249">
    <property type="entry name" value="TF_NusA_KH_1st"/>
</dbReference>
<dbReference type="Pfam" id="PF26594">
    <property type="entry name" value="KH_NusA_2nd"/>
    <property type="match status" value="1"/>
</dbReference>
<dbReference type="Gene3D" id="3.30.300.20">
    <property type="match status" value="2"/>
</dbReference>
<dbReference type="GO" id="GO:0006353">
    <property type="term" value="P:DNA-templated transcription termination"/>
    <property type="evidence" value="ECO:0007669"/>
    <property type="project" value="UniProtKB-UniRule"/>
</dbReference>
<dbReference type="GO" id="GO:0031564">
    <property type="term" value="P:transcription antitermination"/>
    <property type="evidence" value="ECO:0007669"/>
    <property type="project" value="UniProtKB-UniRule"/>
</dbReference>
<keyword evidence="3 7" id="KW-0889">Transcription antitermination</keyword>
<evidence type="ECO:0000256" key="5">
    <source>
        <dbReference type="ARBA" id="ARBA00023015"/>
    </source>
</evidence>
<dbReference type="PROSITE" id="PS50084">
    <property type="entry name" value="KH_TYPE_1"/>
    <property type="match status" value="1"/>
</dbReference>
<comment type="subcellular location">
    <subcellularLocation>
        <location evidence="7">Cytoplasm</location>
    </subcellularLocation>
</comment>
<dbReference type="InterPro" id="IPR010213">
    <property type="entry name" value="TF_NusA"/>
</dbReference>
<dbReference type="InterPro" id="IPR015946">
    <property type="entry name" value="KH_dom-like_a/b"/>
</dbReference>
<dbReference type="InterPro" id="IPR036555">
    <property type="entry name" value="NusA_N_sf"/>
</dbReference>
<evidence type="ECO:0000256" key="4">
    <source>
        <dbReference type="ARBA" id="ARBA00022884"/>
    </source>
</evidence>
<dbReference type="Gene3D" id="3.30.1480.10">
    <property type="entry name" value="NusA, N-terminal domain"/>
    <property type="match status" value="1"/>
</dbReference>
<dbReference type="Proteomes" id="UP000006437">
    <property type="component" value="Unassembled WGS sequence"/>
</dbReference>
<dbReference type="SUPFAM" id="SSF50249">
    <property type="entry name" value="Nucleic acid-binding proteins"/>
    <property type="match status" value="1"/>
</dbReference>
<comment type="caution">
    <text evidence="9">The sequence shown here is derived from an EMBL/GenBank/DDBJ whole genome shotgun (WGS) entry which is preliminary data.</text>
</comment>
<protein>
    <recommendedName>
        <fullName evidence="7">Transcription termination/antitermination protein NusA</fullName>
    </recommendedName>
</protein>
<dbReference type="InterPro" id="IPR003029">
    <property type="entry name" value="S1_domain"/>
</dbReference>
<dbReference type="CDD" id="cd22529">
    <property type="entry name" value="KH-II_NusA_rpt2"/>
    <property type="match status" value="1"/>
</dbReference>
<evidence type="ECO:0000256" key="2">
    <source>
        <dbReference type="ARBA" id="ARBA00022490"/>
    </source>
</evidence>
<keyword evidence="1 7" id="KW-0806">Transcription termination</keyword>
<dbReference type="SUPFAM" id="SSF54814">
    <property type="entry name" value="Prokaryotic type KH domain (KH-domain type II)"/>
    <property type="match status" value="2"/>
</dbReference>
<sequence>MNAEFLRALEQLEKQRGIKKEILLDAVNQAILNAYKKNYGSNADVEVNIDIKKGEIKIINPITIVDDEKIDIMDNEMTVEYANRFFGKQYKEGDIVREEITPKDFGRIATQAARQIVVQKIKEAEKDIQYTEFKQRETEMITGEIGRMSKGTVYVDISLIGENSVTISAEGILPQSEQMATDEYKLGKRMKFYILEVKKNNNKSQIILSRTHPGLVKRLFETEVPEIFDGTVEIVGISREAGSRTKISVKTNIKDVDPIGACVGSKGQRVKNIVDEINNEKIDIIEFDENVADYITSALSPAKVLSVDIDEENKIAKVIVPDDKLSLAIGKEGQNARLAAKLTNWKIDIKCESQDI</sequence>
<dbReference type="SUPFAM" id="SSF69705">
    <property type="entry name" value="Transcription factor NusA, N-terminal domain"/>
    <property type="match status" value="1"/>
</dbReference>
<dbReference type="RefSeq" id="WP_009524614.1">
    <property type="nucleotide sequence ID" value="NZ_JH414547.1"/>
</dbReference>
<dbReference type="SMART" id="SM00316">
    <property type="entry name" value="S1"/>
    <property type="match status" value="1"/>
</dbReference>
<gene>
    <name evidence="7" type="primary">nusA</name>
    <name evidence="9" type="ORF">HMPREF9629_00377</name>
</gene>
<dbReference type="PANTHER" id="PTHR22648:SF0">
    <property type="entry name" value="TRANSCRIPTION TERMINATION_ANTITERMINATION PROTEIN NUSA"/>
    <property type="match status" value="1"/>
</dbReference>
<accession>G9X1V4</accession>
<dbReference type="InterPro" id="IPR009019">
    <property type="entry name" value="KH_sf_prok-type"/>
</dbReference>
<dbReference type="FunFam" id="3.30.300.20:FF:000005">
    <property type="entry name" value="Transcription termination/antitermination protein NusA"/>
    <property type="match status" value="1"/>
</dbReference>
<comment type="function">
    <text evidence="7">Participates in both transcription termination and antitermination.</text>
</comment>
<comment type="similarity">
    <text evidence="7">Belongs to the NusA family.</text>
</comment>
<evidence type="ECO:0000313" key="10">
    <source>
        <dbReference type="Proteomes" id="UP000006437"/>
    </source>
</evidence>
<keyword evidence="4 7" id="KW-0694">RNA-binding</keyword>
<dbReference type="Gene3D" id="2.40.50.140">
    <property type="entry name" value="Nucleic acid-binding proteins"/>
    <property type="match status" value="1"/>
</dbReference>
<dbReference type="HOGENOM" id="CLU_029242_2_2_9"/>
<evidence type="ECO:0000256" key="6">
    <source>
        <dbReference type="ARBA" id="ARBA00023163"/>
    </source>
</evidence>
<dbReference type="PANTHER" id="PTHR22648">
    <property type="entry name" value="TRANSCRIPTION TERMINATION FACTOR NUSA"/>
    <property type="match status" value="1"/>
</dbReference>
<keyword evidence="2 7" id="KW-0963">Cytoplasm</keyword>
<evidence type="ECO:0000313" key="9">
    <source>
        <dbReference type="EMBL" id="EHL13077.1"/>
    </source>
</evidence>
<dbReference type="NCBIfam" id="TIGR01953">
    <property type="entry name" value="NusA"/>
    <property type="match status" value="1"/>
</dbReference>
<dbReference type="CDD" id="cd02134">
    <property type="entry name" value="KH-II_NusA_rpt1"/>
    <property type="match status" value="1"/>
</dbReference>
<dbReference type="FunFam" id="3.30.300.20:FF:000002">
    <property type="entry name" value="Transcription termination/antitermination protein NusA"/>
    <property type="match status" value="1"/>
</dbReference>
<evidence type="ECO:0000259" key="8">
    <source>
        <dbReference type="PROSITE" id="PS50126"/>
    </source>
</evidence>
<evidence type="ECO:0000256" key="3">
    <source>
        <dbReference type="ARBA" id="ARBA00022814"/>
    </source>
</evidence>
<dbReference type="InterPro" id="IPR012340">
    <property type="entry name" value="NA-bd_OB-fold"/>
</dbReference>
<dbReference type="GO" id="GO:0003723">
    <property type="term" value="F:RNA binding"/>
    <property type="evidence" value="ECO:0007669"/>
    <property type="project" value="UniProtKB-UniRule"/>
</dbReference>
<dbReference type="PATRIC" id="fig|796937.3.peg.1600"/>
<dbReference type="HAMAP" id="MF_00945_B">
    <property type="entry name" value="NusA_B"/>
    <property type="match status" value="1"/>
</dbReference>
<comment type="subunit">
    <text evidence="7">Monomer. Binds directly to the core enzyme of the DNA-dependent RNA polymerase and to nascent RNA.</text>
</comment>
<keyword evidence="6 7" id="KW-0804">Transcription</keyword>
<keyword evidence="5 7" id="KW-0805">Transcription regulation</keyword>
<dbReference type="Pfam" id="PF08529">
    <property type="entry name" value="NusA_N"/>
    <property type="match status" value="1"/>
</dbReference>
<dbReference type="InterPro" id="IPR058582">
    <property type="entry name" value="KH_NusA_2nd"/>
</dbReference>
<proteinExistence type="inferred from homology"/>
<dbReference type="PROSITE" id="PS50126">
    <property type="entry name" value="S1"/>
    <property type="match status" value="1"/>
</dbReference>
<dbReference type="GO" id="GO:0003700">
    <property type="term" value="F:DNA-binding transcription factor activity"/>
    <property type="evidence" value="ECO:0007669"/>
    <property type="project" value="InterPro"/>
</dbReference>
<dbReference type="AlphaFoldDB" id="G9X1V4"/>
<dbReference type="InterPro" id="IPR030842">
    <property type="entry name" value="TF_NusA_bacterial"/>
</dbReference>
<name>G9X1V4_9FIRM</name>
<reference evidence="9 10" key="1">
    <citation type="submission" date="2011-08" db="EMBL/GenBank/DDBJ databases">
        <title>The Genome Sequence of Eubacteriaceae bacterium ACC19a.</title>
        <authorList>
            <consortium name="The Broad Institute Genome Sequencing Platform"/>
            <person name="Earl A."/>
            <person name="Ward D."/>
            <person name="Feldgarden M."/>
            <person name="Gevers D."/>
            <person name="Sizova M."/>
            <person name="Hazen A."/>
            <person name="Epstein S."/>
            <person name="Young S.K."/>
            <person name="Zeng Q."/>
            <person name="Gargeya S."/>
            <person name="Fitzgerald M."/>
            <person name="Haas B."/>
            <person name="Abouelleil A."/>
            <person name="Alvarado L."/>
            <person name="Arachchi H.M."/>
            <person name="Berlin A."/>
            <person name="Brown A."/>
            <person name="Chapman S.B."/>
            <person name="Chen Z."/>
            <person name="Dunbar C."/>
            <person name="Freedman E."/>
            <person name="Gearin G."/>
            <person name="Gellesch M."/>
            <person name="Goldberg J."/>
            <person name="Griggs A."/>
            <person name="Gujja S."/>
            <person name="Heiman D."/>
            <person name="Howarth C."/>
            <person name="Larson L."/>
            <person name="Lui A."/>
            <person name="MacDonald P.J.P."/>
            <person name="Montmayeur A."/>
            <person name="Murphy C."/>
            <person name="Neiman D."/>
            <person name="Pearson M."/>
            <person name="Priest M."/>
            <person name="Roberts A."/>
            <person name="Saif S."/>
            <person name="Shea T."/>
            <person name="Shenoy N."/>
            <person name="Sisk P."/>
            <person name="Stolte C."/>
            <person name="Sykes S."/>
            <person name="Wortman J."/>
            <person name="Nusbaum C."/>
            <person name="Birren B."/>
        </authorList>
    </citation>
    <scope>NUCLEOTIDE SEQUENCE [LARGE SCALE GENOMIC DNA]</scope>
    <source>
        <strain evidence="9 10">ACC19a</strain>
    </source>
</reference>
<dbReference type="CDD" id="cd04455">
    <property type="entry name" value="S1_NusA"/>
    <property type="match status" value="1"/>
</dbReference>